<keyword evidence="4" id="KW-0540">Nuclease</keyword>
<dbReference type="InterPro" id="IPR053134">
    <property type="entry name" value="RNA-dir_DNA_polymerase"/>
</dbReference>
<feature type="domain" description="Reverse transcriptase" evidence="8">
    <location>
        <begin position="4"/>
        <end position="182"/>
    </location>
</feature>
<gene>
    <name evidence="9" type="ORF">AXF42_Ash001806</name>
</gene>
<keyword evidence="10" id="KW-1185">Reference proteome</keyword>
<keyword evidence="5" id="KW-0255">Endonuclease</keyword>
<dbReference type="GO" id="GO:0003964">
    <property type="term" value="F:RNA-directed DNA polymerase activity"/>
    <property type="evidence" value="ECO:0007669"/>
    <property type="project" value="UniProtKB-KW"/>
</dbReference>
<dbReference type="InterPro" id="IPR043128">
    <property type="entry name" value="Rev_trsase/Diguanyl_cyclase"/>
</dbReference>
<dbReference type="InterPro" id="IPR043502">
    <property type="entry name" value="DNA/RNA_pol_sf"/>
</dbReference>
<dbReference type="Gene3D" id="3.10.10.10">
    <property type="entry name" value="HIV Type 1 Reverse Transcriptase, subunit A, domain 1"/>
    <property type="match status" value="1"/>
</dbReference>
<dbReference type="AlphaFoldDB" id="A0A2I0ABD9"/>
<dbReference type="OrthoDB" id="679712at2759"/>
<keyword evidence="3" id="KW-0548">Nucleotidyltransferase</keyword>
<sequence>MEMKDAGIIRDSASPFSSPIVLIKKDGSWRLCVDYRELNSKIIRDRFPIPVIEELLDELYGSTYFSKLDLRSSYWQVRMMEEDIRKTAFRTHEGHYEFLVMPFGLTNAPATFQKLMNSIFKSYLRMFVLVFFDDILVYSRTWDEHLHHLKVVLDVLATHSLKVKKTKCDFAVQSIEYLGHCISSSGVSTDPNKIRAIMEWQKPSTVKELRGF</sequence>
<dbReference type="CDD" id="cd01647">
    <property type="entry name" value="RT_LTR"/>
    <property type="match status" value="1"/>
</dbReference>
<dbReference type="SUPFAM" id="SSF56672">
    <property type="entry name" value="DNA/RNA polymerases"/>
    <property type="match status" value="1"/>
</dbReference>
<evidence type="ECO:0000256" key="7">
    <source>
        <dbReference type="ARBA" id="ARBA00022918"/>
    </source>
</evidence>
<dbReference type="GO" id="GO:0004519">
    <property type="term" value="F:endonuclease activity"/>
    <property type="evidence" value="ECO:0007669"/>
    <property type="project" value="UniProtKB-KW"/>
</dbReference>
<name>A0A2I0ABD9_9ASPA</name>
<evidence type="ECO:0000256" key="5">
    <source>
        <dbReference type="ARBA" id="ARBA00022759"/>
    </source>
</evidence>
<evidence type="ECO:0000313" key="10">
    <source>
        <dbReference type="Proteomes" id="UP000236161"/>
    </source>
</evidence>
<evidence type="ECO:0000259" key="8">
    <source>
        <dbReference type="PROSITE" id="PS50878"/>
    </source>
</evidence>
<dbReference type="InterPro" id="IPR000477">
    <property type="entry name" value="RT_dom"/>
</dbReference>
<dbReference type="Proteomes" id="UP000236161">
    <property type="component" value="Unassembled WGS sequence"/>
</dbReference>
<evidence type="ECO:0000313" key="9">
    <source>
        <dbReference type="EMBL" id="PKA52825.1"/>
    </source>
</evidence>
<evidence type="ECO:0000256" key="2">
    <source>
        <dbReference type="ARBA" id="ARBA00022679"/>
    </source>
</evidence>
<dbReference type="GO" id="GO:0006508">
    <property type="term" value="P:proteolysis"/>
    <property type="evidence" value="ECO:0007669"/>
    <property type="project" value="UniProtKB-KW"/>
</dbReference>
<organism evidence="9 10">
    <name type="scientific">Apostasia shenzhenica</name>
    <dbReference type="NCBI Taxonomy" id="1088818"/>
    <lineage>
        <taxon>Eukaryota</taxon>
        <taxon>Viridiplantae</taxon>
        <taxon>Streptophyta</taxon>
        <taxon>Embryophyta</taxon>
        <taxon>Tracheophyta</taxon>
        <taxon>Spermatophyta</taxon>
        <taxon>Magnoliopsida</taxon>
        <taxon>Liliopsida</taxon>
        <taxon>Asparagales</taxon>
        <taxon>Orchidaceae</taxon>
        <taxon>Apostasioideae</taxon>
        <taxon>Apostasia</taxon>
    </lineage>
</organism>
<dbReference type="GO" id="GO:0008233">
    <property type="term" value="F:peptidase activity"/>
    <property type="evidence" value="ECO:0007669"/>
    <property type="project" value="UniProtKB-KW"/>
</dbReference>
<dbReference type="PROSITE" id="PS50878">
    <property type="entry name" value="RT_POL"/>
    <property type="match status" value="1"/>
</dbReference>
<evidence type="ECO:0000256" key="4">
    <source>
        <dbReference type="ARBA" id="ARBA00022722"/>
    </source>
</evidence>
<dbReference type="EMBL" id="KZ452001">
    <property type="protein sequence ID" value="PKA52825.1"/>
    <property type="molecule type" value="Genomic_DNA"/>
</dbReference>
<dbReference type="Gene3D" id="3.30.70.270">
    <property type="match status" value="1"/>
</dbReference>
<dbReference type="FunFam" id="3.10.10.10:FF:000007">
    <property type="entry name" value="Retrovirus-related Pol polyprotein from transposon 17.6-like Protein"/>
    <property type="match status" value="1"/>
</dbReference>
<evidence type="ECO:0000256" key="3">
    <source>
        <dbReference type="ARBA" id="ARBA00022695"/>
    </source>
</evidence>
<dbReference type="PANTHER" id="PTHR24559:SF450">
    <property type="entry name" value="RNA-DIRECTED DNA POLYMERASE HOMOLOG"/>
    <property type="match status" value="1"/>
</dbReference>
<keyword evidence="6" id="KW-0378">Hydrolase</keyword>
<accession>A0A2I0ABD9</accession>
<keyword evidence="2" id="KW-0808">Transferase</keyword>
<keyword evidence="7 9" id="KW-0695">RNA-directed DNA polymerase</keyword>
<dbReference type="Pfam" id="PF00078">
    <property type="entry name" value="RVT_1"/>
    <property type="match status" value="1"/>
</dbReference>
<reference evidence="9 10" key="1">
    <citation type="journal article" date="2017" name="Nature">
        <title>The Apostasia genome and the evolution of orchids.</title>
        <authorList>
            <person name="Zhang G.Q."/>
            <person name="Liu K.W."/>
            <person name="Li Z."/>
            <person name="Lohaus R."/>
            <person name="Hsiao Y.Y."/>
            <person name="Niu S.C."/>
            <person name="Wang J.Y."/>
            <person name="Lin Y.C."/>
            <person name="Xu Q."/>
            <person name="Chen L.J."/>
            <person name="Yoshida K."/>
            <person name="Fujiwara S."/>
            <person name="Wang Z.W."/>
            <person name="Zhang Y.Q."/>
            <person name="Mitsuda N."/>
            <person name="Wang M."/>
            <person name="Liu G.H."/>
            <person name="Pecoraro L."/>
            <person name="Huang H.X."/>
            <person name="Xiao X.J."/>
            <person name="Lin M."/>
            <person name="Wu X.Y."/>
            <person name="Wu W.L."/>
            <person name="Chen Y.Y."/>
            <person name="Chang S.B."/>
            <person name="Sakamoto S."/>
            <person name="Ohme-Takagi M."/>
            <person name="Yagi M."/>
            <person name="Zeng S.J."/>
            <person name="Shen C.Y."/>
            <person name="Yeh C.M."/>
            <person name="Luo Y.B."/>
            <person name="Tsai W.C."/>
            <person name="Van de Peer Y."/>
            <person name="Liu Z.J."/>
        </authorList>
    </citation>
    <scope>NUCLEOTIDE SEQUENCE [LARGE SCALE GENOMIC DNA]</scope>
    <source>
        <strain evidence="10">cv. Shenzhen</strain>
        <tissue evidence="9">Stem</tissue>
    </source>
</reference>
<keyword evidence="1" id="KW-0645">Protease</keyword>
<protein>
    <submittedName>
        <fullName evidence="9">RNA-directed DNA polymerase like</fullName>
    </submittedName>
</protein>
<evidence type="ECO:0000256" key="1">
    <source>
        <dbReference type="ARBA" id="ARBA00022670"/>
    </source>
</evidence>
<dbReference type="PANTHER" id="PTHR24559">
    <property type="entry name" value="TRANSPOSON TY3-I GAG-POL POLYPROTEIN"/>
    <property type="match status" value="1"/>
</dbReference>
<evidence type="ECO:0000256" key="6">
    <source>
        <dbReference type="ARBA" id="ARBA00022801"/>
    </source>
</evidence>
<proteinExistence type="predicted"/>